<accession>A0A9W8K6F0</accession>
<dbReference type="PANTHER" id="PTHR11177:SF317">
    <property type="entry name" value="CHITINASE 12-RELATED"/>
    <property type="match status" value="1"/>
</dbReference>
<keyword evidence="4" id="KW-1185">Reference proteome</keyword>
<dbReference type="GO" id="GO:0006032">
    <property type="term" value="P:chitin catabolic process"/>
    <property type="evidence" value="ECO:0007669"/>
    <property type="project" value="TreeGrafter"/>
</dbReference>
<dbReference type="GO" id="GO:0004568">
    <property type="term" value="F:chitinase activity"/>
    <property type="evidence" value="ECO:0007669"/>
    <property type="project" value="TreeGrafter"/>
</dbReference>
<feature type="chain" id="PRO_5040925766" description="GH18 domain-containing protein" evidence="1">
    <location>
        <begin position="27"/>
        <end position="215"/>
    </location>
</feature>
<dbReference type="EMBL" id="JANKHO010000684">
    <property type="protein sequence ID" value="KAJ3507201.1"/>
    <property type="molecule type" value="Genomic_DNA"/>
</dbReference>
<dbReference type="SUPFAM" id="SSF51445">
    <property type="entry name" value="(Trans)glycosidases"/>
    <property type="match status" value="1"/>
</dbReference>
<name>A0A9W8K6F0_9AGAR</name>
<keyword evidence="1" id="KW-0732">Signal</keyword>
<evidence type="ECO:0000313" key="4">
    <source>
        <dbReference type="Proteomes" id="UP001148786"/>
    </source>
</evidence>
<dbReference type="PANTHER" id="PTHR11177">
    <property type="entry name" value="CHITINASE"/>
    <property type="match status" value="1"/>
</dbReference>
<organism evidence="3 4">
    <name type="scientific">Agrocybe chaxingu</name>
    <dbReference type="NCBI Taxonomy" id="84603"/>
    <lineage>
        <taxon>Eukaryota</taxon>
        <taxon>Fungi</taxon>
        <taxon>Dikarya</taxon>
        <taxon>Basidiomycota</taxon>
        <taxon>Agaricomycotina</taxon>
        <taxon>Agaricomycetes</taxon>
        <taxon>Agaricomycetidae</taxon>
        <taxon>Agaricales</taxon>
        <taxon>Agaricineae</taxon>
        <taxon>Strophariaceae</taxon>
        <taxon>Agrocybe</taxon>
    </lineage>
</organism>
<proteinExistence type="predicted"/>
<reference evidence="3" key="1">
    <citation type="submission" date="2022-07" db="EMBL/GenBank/DDBJ databases">
        <title>Genome Sequence of Agrocybe chaxingu.</title>
        <authorList>
            <person name="Buettner E."/>
        </authorList>
    </citation>
    <scope>NUCLEOTIDE SEQUENCE</scope>
    <source>
        <strain evidence="3">MP-N11</strain>
    </source>
</reference>
<dbReference type="InterPro" id="IPR001223">
    <property type="entry name" value="Glyco_hydro18_cat"/>
</dbReference>
<dbReference type="Gene3D" id="3.20.20.80">
    <property type="entry name" value="Glycosidases"/>
    <property type="match status" value="1"/>
</dbReference>
<dbReference type="GO" id="GO:0005975">
    <property type="term" value="P:carbohydrate metabolic process"/>
    <property type="evidence" value="ECO:0007669"/>
    <property type="project" value="InterPro"/>
</dbReference>
<dbReference type="PROSITE" id="PS51910">
    <property type="entry name" value="GH18_2"/>
    <property type="match status" value="1"/>
</dbReference>
<gene>
    <name evidence="3" type="ORF">NLJ89_g6439</name>
</gene>
<dbReference type="InterPro" id="IPR017853">
    <property type="entry name" value="GH"/>
</dbReference>
<dbReference type="GO" id="GO:0005576">
    <property type="term" value="C:extracellular region"/>
    <property type="evidence" value="ECO:0007669"/>
    <property type="project" value="TreeGrafter"/>
</dbReference>
<feature type="domain" description="GH18" evidence="2">
    <location>
        <begin position="63"/>
        <end position="215"/>
    </location>
</feature>
<feature type="signal peptide" evidence="1">
    <location>
        <begin position="1"/>
        <end position="26"/>
    </location>
</feature>
<dbReference type="GO" id="GO:0008061">
    <property type="term" value="F:chitin binding"/>
    <property type="evidence" value="ECO:0007669"/>
    <property type="project" value="TreeGrafter"/>
</dbReference>
<protein>
    <recommendedName>
        <fullName evidence="2">GH18 domain-containing protein</fullName>
    </recommendedName>
</protein>
<dbReference type="Pfam" id="PF00704">
    <property type="entry name" value="Glyco_hydro_18"/>
    <property type="match status" value="1"/>
</dbReference>
<comment type="caution">
    <text evidence="3">The sequence shown here is derived from an EMBL/GenBank/DDBJ whole genome shotgun (WGS) entry which is preliminary data.</text>
</comment>
<evidence type="ECO:0000259" key="2">
    <source>
        <dbReference type="PROSITE" id="PS51910"/>
    </source>
</evidence>
<evidence type="ECO:0000313" key="3">
    <source>
        <dbReference type="EMBL" id="KAJ3507201.1"/>
    </source>
</evidence>
<dbReference type="OrthoDB" id="76388at2759"/>
<sequence length="215" mass="24300">MTYQRTFQRLFLAAAVALTALVAVDATQIMHRPERYMEPPNRFMIETNARTHQIERRAAANGKVSFAYFTNWGIYGANFQPTDIVSAPLTHILYAFADTDASTGAIKLTDSYADQEKHFPGDSWSETGNNLYGCLKQLYLLKLQKRNLKVLLSIGGWTYSQAGHFNFVTSASARATFVQNAVQLVEDYGFDGMYAPLFLSFFPHPTYFLLTEYSL</sequence>
<dbReference type="InterPro" id="IPR050314">
    <property type="entry name" value="Glycosyl_Hydrlase_18"/>
</dbReference>
<evidence type="ECO:0000256" key="1">
    <source>
        <dbReference type="SAM" id="SignalP"/>
    </source>
</evidence>
<dbReference type="Proteomes" id="UP001148786">
    <property type="component" value="Unassembled WGS sequence"/>
</dbReference>
<dbReference type="AlphaFoldDB" id="A0A9W8K6F0"/>